<dbReference type="Proteomes" id="UP000315369">
    <property type="component" value="Unassembled WGS sequence"/>
</dbReference>
<accession>A0A540WJ89</accession>
<proteinExistence type="predicted"/>
<keyword evidence="4" id="KW-1185">Reference proteome</keyword>
<dbReference type="SMART" id="SM00044">
    <property type="entry name" value="CYCc"/>
    <property type="match status" value="1"/>
</dbReference>
<comment type="caution">
    <text evidence="3">The sequence shown here is derived from an EMBL/GenBank/DDBJ whole genome shotgun (WGS) entry which is preliminary data.</text>
</comment>
<dbReference type="CDD" id="cd07302">
    <property type="entry name" value="CHD"/>
    <property type="match status" value="1"/>
</dbReference>
<dbReference type="Gene3D" id="3.30.70.1230">
    <property type="entry name" value="Nucleotide cyclase"/>
    <property type="match status" value="1"/>
</dbReference>
<dbReference type="GO" id="GO:0006171">
    <property type="term" value="P:cAMP biosynthetic process"/>
    <property type="evidence" value="ECO:0007669"/>
    <property type="project" value="TreeGrafter"/>
</dbReference>
<dbReference type="PANTHER" id="PTHR43081">
    <property type="entry name" value="ADENYLATE CYCLASE, TERMINAL-DIFFERENTIATION SPECIFIC-RELATED"/>
    <property type="match status" value="1"/>
</dbReference>
<feature type="transmembrane region" description="Helical" evidence="1">
    <location>
        <begin position="155"/>
        <end position="176"/>
    </location>
</feature>
<keyword evidence="1" id="KW-1133">Transmembrane helix</keyword>
<dbReference type="InterPro" id="IPR029787">
    <property type="entry name" value="Nucleotide_cyclase"/>
</dbReference>
<keyword evidence="1" id="KW-0472">Membrane</keyword>
<feature type="domain" description="Guanylate cyclase" evidence="2">
    <location>
        <begin position="225"/>
        <end position="357"/>
    </location>
</feature>
<feature type="transmembrane region" description="Helical" evidence="1">
    <location>
        <begin position="78"/>
        <end position="98"/>
    </location>
</feature>
<protein>
    <submittedName>
        <fullName evidence="3">Adenylate/guanylate cyclase domain-containing protein</fullName>
    </submittedName>
</protein>
<feature type="transmembrane region" description="Helical" evidence="1">
    <location>
        <begin position="46"/>
        <end position="66"/>
    </location>
</feature>
<evidence type="ECO:0000313" key="3">
    <source>
        <dbReference type="EMBL" id="TQF09090.1"/>
    </source>
</evidence>
<organism evidence="3 4">
    <name type="scientific">Myxococcus llanfairpwllgwyngyllgogerychwyrndrobwllllantysiliogogogochensis</name>
    <dbReference type="NCBI Taxonomy" id="2590453"/>
    <lineage>
        <taxon>Bacteria</taxon>
        <taxon>Pseudomonadati</taxon>
        <taxon>Myxococcota</taxon>
        <taxon>Myxococcia</taxon>
        <taxon>Myxococcales</taxon>
        <taxon>Cystobacterineae</taxon>
        <taxon>Myxococcaceae</taxon>
        <taxon>Myxococcus</taxon>
    </lineage>
</organism>
<evidence type="ECO:0000259" key="2">
    <source>
        <dbReference type="PROSITE" id="PS50125"/>
    </source>
</evidence>
<dbReference type="InterPro" id="IPR001054">
    <property type="entry name" value="A/G_cyclase"/>
</dbReference>
<dbReference type="EMBL" id="VIFM01000394">
    <property type="protein sequence ID" value="TQF09090.1"/>
    <property type="molecule type" value="Genomic_DNA"/>
</dbReference>
<gene>
    <name evidence="3" type="ORF">FJV41_46505</name>
</gene>
<dbReference type="InterPro" id="IPR050697">
    <property type="entry name" value="Adenylyl/Guanylyl_Cyclase_3/4"/>
</dbReference>
<sequence>MRVLSHVEDTLARRLEGWRAQVGEWLNRVRAAGTASWLVMTWQFEWRTPLGVLAAYLALAVVLWAGARRFPRLGRRPALGLVFLDMPAVFALQSLAIGTANNDNAVPTALLTLGVYIVLVVLVSLVTLSRVIVVLATVVAIGLEKMLVFQAQVEWQAFLPGMVLVLALGALAAAFISRQVLGLVTQVAQEEVRLERLGRYFSPEVARQIAQHGTEAGGGEHREVTLLFSDIRGFTSMSERMDSPQVVALLNEYLSRMVDVVFRHGGTLDKFIGDGILAYFGAPLDLPGHPKAAVACGLAMLEALETLNAERVARGEEPLRIGIGIHTGRVVVGDVGSAQRREYTVIGDAVNLASRIEGLTKKVGVAMLVSEATRRFCQDDASLRFEPAAPLPVAGKAEPVATFVPGKQALREVG</sequence>
<dbReference type="GO" id="GO:0004016">
    <property type="term" value="F:adenylate cyclase activity"/>
    <property type="evidence" value="ECO:0007669"/>
    <property type="project" value="UniProtKB-ARBA"/>
</dbReference>
<dbReference type="PANTHER" id="PTHR43081:SF1">
    <property type="entry name" value="ADENYLATE CYCLASE, TERMINAL-DIFFERENTIATION SPECIFIC"/>
    <property type="match status" value="1"/>
</dbReference>
<evidence type="ECO:0000256" key="1">
    <source>
        <dbReference type="SAM" id="Phobius"/>
    </source>
</evidence>
<dbReference type="SUPFAM" id="SSF55073">
    <property type="entry name" value="Nucleotide cyclase"/>
    <property type="match status" value="1"/>
</dbReference>
<dbReference type="OrthoDB" id="9806735at2"/>
<dbReference type="AlphaFoldDB" id="A0A540WJ89"/>
<dbReference type="Pfam" id="PF00211">
    <property type="entry name" value="Guanylate_cyc"/>
    <property type="match status" value="1"/>
</dbReference>
<keyword evidence="1" id="KW-0812">Transmembrane</keyword>
<feature type="transmembrane region" description="Helical" evidence="1">
    <location>
        <begin position="110"/>
        <end position="143"/>
    </location>
</feature>
<dbReference type="GO" id="GO:0035556">
    <property type="term" value="P:intracellular signal transduction"/>
    <property type="evidence" value="ECO:0007669"/>
    <property type="project" value="InterPro"/>
</dbReference>
<dbReference type="RefSeq" id="WP_141649058.1">
    <property type="nucleotide sequence ID" value="NZ_VIFM01000394.1"/>
</dbReference>
<reference evidence="3 4" key="1">
    <citation type="submission" date="2019-06" db="EMBL/GenBank/DDBJ databases">
        <authorList>
            <person name="Livingstone P."/>
            <person name="Whitworth D."/>
        </authorList>
    </citation>
    <scope>NUCLEOTIDE SEQUENCE [LARGE SCALE GENOMIC DNA]</scope>
    <source>
        <strain evidence="3 4">AM401</strain>
    </source>
</reference>
<name>A0A540WJ89_9BACT</name>
<dbReference type="PROSITE" id="PS50125">
    <property type="entry name" value="GUANYLATE_CYCLASE_2"/>
    <property type="match status" value="1"/>
</dbReference>
<evidence type="ECO:0000313" key="4">
    <source>
        <dbReference type="Proteomes" id="UP000315369"/>
    </source>
</evidence>